<dbReference type="EMBL" id="JAPDMQ010000454">
    <property type="protein sequence ID" value="KAK0524370.1"/>
    <property type="molecule type" value="Genomic_DNA"/>
</dbReference>
<proteinExistence type="predicted"/>
<evidence type="ECO:0000313" key="3">
    <source>
        <dbReference type="Proteomes" id="UP001176521"/>
    </source>
</evidence>
<gene>
    <name evidence="2" type="ORF">OC842_005849</name>
</gene>
<dbReference type="AlphaFoldDB" id="A0AAN6G9K9"/>
<organism evidence="2 3">
    <name type="scientific">Tilletia horrida</name>
    <dbReference type="NCBI Taxonomy" id="155126"/>
    <lineage>
        <taxon>Eukaryota</taxon>
        <taxon>Fungi</taxon>
        <taxon>Dikarya</taxon>
        <taxon>Basidiomycota</taxon>
        <taxon>Ustilaginomycotina</taxon>
        <taxon>Exobasidiomycetes</taxon>
        <taxon>Tilletiales</taxon>
        <taxon>Tilletiaceae</taxon>
        <taxon>Tilletia</taxon>
    </lineage>
</organism>
<feature type="compositionally biased region" description="Low complexity" evidence="1">
    <location>
        <begin position="59"/>
        <end position="70"/>
    </location>
</feature>
<feature type="region of interest" description="Disordered" evidence="1">
    <location>
        <begin position="37"/>
        <end position="72"/>
    </location>
</feature>
<keyword evidence="3" id="KW-1185">Reference proteome</keyword>
<comment type="caution">
    <text evidence="2">The sequence shown here is derived from an EMBL/GenBank/DDBJ whole genome shotgun (WGS) entry which is preliminary data.</text>
</comment>
<protein>
    <submittedName>
        <fullName evidence="2">Uncharacterized protein</fullName>
    </submittedName>
</protein>
<evidence type="ECO:0000313" key="2">
    <source>
        <dbReference type="EMBL" id="KAK0524370.1"/>
    </source>
</evidence>
<sequence>MFRLIAARPSGRSASALQPLAARAMQGQHDRQLLKTGEIVGKRGFNKSASAELPRRGRSGTSAGSGPASPFDLTPAQMMLAMALKNPYVR</sequence>
<accession>A0AAN6G9K9</accession>
<reference evidence="2" key="1">
    <citation type="journal article" date="2023" name="PhytoFront">
        <title>Draft Genome Resources of Seven Strains of Tilletia horrida, Causal Agent of Kernel Smut of Rice.</title>
        <authorList>
            <person name="Khanal S."/>
            <person name="Antony Babu S."/>
            <person name="Zhou X.G."/>
        </authorList>
    </citation>
    <scope>NUCLEOTIDE SEQUENCE</scope>
    <source>
        <strain evidence="2">TX3</strain>
    </source>
</reference>
<name>A0AAN6G9K9_9BASI</name>
<evidence type="ECO:0000256" key="1">
    <source>
        <dbReference type="SAM" id="MobiDB-lite"/>
    </source>
</evidence>
<dbReference type="Proteomes" id="UP001176521">
    <property type="component" value="Unassembled WGS sequence"/>
</dbReference>